<gene>
    <name evidence="13" type="primary">LOC111011206</name>
</gene>
<dbReference type="Proteomes" id="UP000504603">
    <property type="component" value="Unplaced"/>
</dbReference>
<evidence type="ECO:0000256" key="8">
    <source>
        <dbReference type="PIRSR" id="PIRSR605150-1"/>
    </source>
</evidence>
<feature type="transmembrane region" description="Helical" evidence="11">
    <location>
        <begin position="51"/>
        <end position="73"/>
    </location>
</feature>
<dbReference type="Pfam" id="PF03552">
    <property type="entry name" value="Cellulose_synt"/>
    <property type="match status" value="2"/>
</dbReference>
<dbReference type="GO" id="GO:0016760">
    <property type="term" value="F:cellulose synthase (UDP-forming) activity"/>
    <property type="evidence" value="ECO:0007669"/>
    <property type="project" value="InterPro"/>
</dbReference>
<protein>
    <submittedName>
        <fullName evidence="13">Cellulose synthase-like protein H1</fullName>
    </submittedName>
</protein>
<dbReference type="PANTHER" id="PTHR13301">
    <property type="entry name" value="X-BOX TRANSCRIPTION FACTOR-RELATED"/>
    <property type="match status" value="1"/>
</dbReference>
<accession>A0A6J1CHE2</accession>
<dbReference type="GeneID" id="111011206"/>
<name>A0A6J1CHE2_MOMCH</name>
<feature type="binding site" evidence="9">
    <location>
        <position position="168"/>
    </location>
    <ligand>
        <name>UDP-alpha-D-glucose</name>
        <dbReference type="ChEBI" id="CHEBI:58885"/>
    </ligand>
</feature>
<evidence type="ECO:0000313" key="13">
    <source>
        <dbReference type="RefSeq" id="XP_022140587.1"/>
    </source>
</evidence>
<feature type="transmembrane region" description="Helical" evidence="11">
    <location>
        <begin position="645"/>
        <end position="662"/>
    </location>
</feature>
<feature type="transmembrane region" description="Helical" evidence="11">
    <location>
        <begin position="754"/>
        <end position="773"/>
    </location>
</feature>
<feature type="active site" evidence="8">
    <location>
        <position position="493"/>
    </location>
</feature>
<feature type="binding site" evidence="10">
    <location>
        <position position="330"/>
    </location>
    <ligand>
        <name>Mn(2+)</name>
        <dbReference type="ChEBI" id="CHEBI:29035"/>
    </ligand>
</feature>
<dbReference type="InterPro" id="IPR005150">
    <property type="entry name" value="Cellulose_synth"/>
</dbReference>
<proteinExistence type="predicted"/>
<evidence type="ECO:0000256" key="1">
    <source>
        <dbReference type="ARBA" id="ARBA00004127"/>
    </source>
</evidence>
<evidence type="ECO:0000256" key="7">
    <source>
        <dbReference type="ARBA" id="ARBA00023316"/>
    </source>
</evidence>
<evidence type="ECO:0000256" key="6">
    <source>
        <dbReference type="ARBA" id="ARBA00023136"/>
    </source>
</evidence>
<keyword evidence="6 11" id="KW-0472">Membrane</keyword>
<evidence type="ECO:0000256" key="9">
    <source>
        <dbReference type="PIRSR" id="PIRSR605150-2"/>
    </source>
</evidence>
<feature type="transmembrane region" description="Helical" evidence="11">
    <location>
        <begin position="565"/>
        <end position="585"/>
    </location>
</feature>
<keyword evidence="4 11" id="KW-0812">Transmembrane</keyword>
<keyword evidence="2" id="KW-0328">Glycosyltransferase</keyword>
<feature type="binding site" evidence="10">
    <location>
        <position position="306"/>
    </location>
    <ligand>
        <name>Mn(2+)</name>
        <dbReference type="ChEBI" id="CHEBI:29035"/>
    </ligand>
</feature>
<organism evidence="12 13">
    <name type="scientific">Momordica charantia</name>
    <name type="common">Bitter gourd</name>
    <name type="synonym">Balsam pear</name>
    <dbReference type="NCBI Taxonomy" id="3673"/>
    <lineage>
        <taxon>Eukaryota</taxon>
        <taxon>Viridiplantae</taxon>
        <taxon>Streptophyta</taxon>
        <taxon>Embryophyta</taxon>
        <taxon>Tracheophyta</taxon>
        <taxon>Spermatophyta</taxon>
        <taxon>Magnoliopsida</taxon>
        <taxon>eudicotyledons</taxon>
        <taxon>Gunneridae</taxon>
        <taxon>Pentapetalae</taxon>
        <taxon>rosids</taxon>
        <taxon>fabids</taxon>
        <taxon>Cucurbitales</taxon>
        <taxon>Cucurbitaceae</taxon>
        <taxon>Momordiceae</taxon>
        <taxon>Momordica</taxon>
    </lineage>
</organism>
<feature type="transmembrane region" description="Helical" evidence="11">
    <location>
        <begin position="605"/>
        <end position="624"/>
    </location>
</feature>
<dbReference type="GO" id="GO:0071555">
    <property type="term" value="P:cell wall organization"/>
    <property type="evidence" value="ECO:0007669"/>
    <property type="project" value="UniProtKB-KW"/>
</dbReference>
<comment type="subcellular location">
    <subcellularLocation>
        <location evidence="1">Endomembrane system</location>
        <topology evidence="1">Multi-pass membrane protein</topology>
    </subcellularLocation>
</comment>
<sequence length="779" mass="88057">MKITPLPRGLILYTHTTFRPHISHLDSPMANANANAAPLLERVAITRPIDAVLDAAICFLLISLLAYRLLFFYNHGFSFLHAAAFLCEAWFTLTSLLHVSIKFNPVRFTTYPHRLRLLKRVEELPRVDVFVTTADPTLEPPIITVNTVLSVLALDYPANKLACYVSDDACSPLTFYSLTQALKFAQIWVPFCRKYGVQVRAPFRYFSGSCSTDDGESAEFRREWKEMKVEYEKLRSMIEETGQFQTFDPRDLVRGGDYANFSATDSKNHAPIVKILWENKEGHEDGVPHLVYVSREKRPKYSHHFKAGAMNVLTRVSGLMTNAPYILNLDCDVFVNDSNAILQAICTLIDPKSDQEVAFVQFPQHFYGGSKHDLYGNHFIVFRESTVPGLAGSQGPCYMGTGCIHRRKVLYGQLPNQPNINGKLSETKLFKKFGNSEHFIKSATSALMGAADGYPNSLQYPVEALNKVAGCGYEYDSCWGVEVGLYYGSATEDIFTGMMIQSRGWKSIYLNPNPPAFLGCAPTNGPATFTQQKRWMTGFLEIFFSKNCPIFATLFGKLHPRLCMFYVWIYLWGISSIPELCYAALPAYCLITNSHFLPKLQEREIFIPFLLFVLYNFQQVLLYLKSGKSIRAYWNNQRMARINTMCAYLFSVVGIVLKFLGLSETMFEVTKKESSSSSDDGGEIDEDSGPFTFDESSLFVPGTTVLMMQLTALFMSIWRRPAKPDGVGEVMCSVWLIFCFWPFLKGMFGKGRFGIPFSTMCKSSALTMLFVYLSEKTIM</sequence>
<feature type="transmembrane region" description="Helical" evidence="11">
    <location>
        <begin position="698"/>
        <end position="718"/>
    </location>
</feature>
<evidence type="ECO:0000256" key="10">
    <source>
        <dbReference type="PIRSR" id="PIRSR605150-3"/>
    </source>
</evidence>
<dbReference type="AlphaFoldDB" id="A0A6J1CHE2"/>
<evidence type="ECO:0000256" key="2">
    <source>
        <dbReference type="ARBA" id="ARBA00022676"/>
    </source>
</evidence>
<evidence type="ECO:0000256" key="5">
    <source>
        <dbReference type="ARBA" id="ARBA00022989"/>
    </source>
</evidence>
<keyword evidence="5 11" id="KW-1133">Transmembrane helix</keyword>
<feature type="active site" evidence="8">
    <location>
        <position position="168"/>
    </location>
</feature>
<dbReference type="KEGG" id="mcha:111011206"/>
<keyword evidence="3" id="KW-0808">Transferase</keyword>
<feature type="binding site" evidence="9">
    <location>
        <position position="139"/>
    </location>
    <ligand>
        <name>UDP-alpha-D-glucose</name>
        <dbReference type="ChEBI" id="CHEBI:58885"/>
    </ligand>
</feature>
<evidence type="ECO:0000256" key="11">
    <source>
        <dbReference type="SAM" id="Phobius"/>
    </source>
</evidence>
<dbReference type="Gene3D" id="3.90.550.10">
    <property type="entry name" value="Spore Coat Polysaccharide Biosynthesis Protein SpsA, Chain A"/>
    <property type="match status" value="1"/>
</dbReference>
<dbReference type="OrthoDB" id="72851at2759"/>
<dbReference type="InterPro" id="IPR029044">
    <property type="entry name" value="Nucleotide-diphossugar_trans"/>
</dbReference>
<dbReference type="RefSeq" id="XP_022140587.1">
    <property type="nucleotide sequence ID" value="XM_022284895.1"/>
</dbReference>
<keyword evidence="7" id="KW-0961">Cell wall biogenesis/degradation</keyword>
<feature type="transmembrane region" description="Helical" evidence="11">
    <location>
        <begin position="730"/>
        <end position="748"/>
    </location>
</feature>
<evidence type="ECO:0000256" key="4">
    <source>
        <dbReference type="ARBA" id="ARBA00022692"/>
    </source>
</evidence>
<keyword evidence="12" id="KW-1185">Reference proteome</keyword>
<reference evidence="13" key="1">
    <citation type="submission" date="2025-08" db="UniProtKB">
        <authorList>
            <consortium name="RefSeq"/>
        </authorList>
    </citation>
    <scope>IDENTIFICATION</scope>
</reference>
<dbReference type="GO" id="GO:0016020">
    <property type="term" value="C:membrane"/>
    <property type="evidence" value="ECO:0007669"/>
    <property type="project" value="InterPro"/>
</dbReference>
<evidence type="ECO:0000313" key="12">
    <source>
        <dbReference type="Proteomes" id="UP000504603"/>
    </source>
</evidence>
<dbReference type="GO" id="GO:0012505">
    <property type="term" value="C:endomembrane system"/>
    <property type="evidence" value="ECO:0007669"/>
    <property type="project" value="UniProtKB-SubCell"/>
</dbReference>
<evidence type="ECO:0000256" key="3">
    <source>
        <dbReference type="ARBA" id="ARBA00022679"/>
    </source>
</evidence>
<dbReference type="SUPFAM" id="SSF53448">
    <property type="entry name" value="Nucleotide-diphospho-sugar transferases"/>
    <property type="match status" value="1"/>
</dbReference>
<feature type="transmembrane region" description="Helical" evidence="11">
    <location>
        <begin position="79"/>
        <end position="99"/>
    </location>
</feature>
<dbReference type="GO" id="GO:0030244">
    <property type="term" value="P:cellulose biosynthetic process"/>
    <property type="evidence" value="ECO:0007669"/>
    <property type="project" value="InterPro"/>
</dbReference>